<feature type="transmembrane region" description="Helical" evidence="1">
    <location>
        <begin position="114"/>
        <end position="134"/>
    </location>
</feature>
<feature type="transmembrane region" description="Helical" evidence="1">
    <location>
        <begin position="140"/>
        <end position="162"/>
    </location>
</feature>
<comment type="caution">
    <text evidence="2">The sequence shown here is derived from an EMBL/GenBank/DDBJ whole genome shotgun (WGS) entry which is preliminary data.</text>
</comment>
<dbReference type="Proteomes" id="UP000297739">
    <property type="component" value="Unassembled WGS sequence"/>
</dbReference>
<evidence type="ECO:0000313" key="2">
    <source>
        <dbReference type="EMBL" id="TGE15643.1"/>
    </source>
</evidence>
<dbReference type="OrthoDB" id="9786064at2"/>
<keyword evidence="3" id="KW-1185">Reference proteome</keyword>
<dbReference type="RefSeq" id="WP_135497994.1">
    <property type="nucleotide sequence ID" value="NZ_SRLD01000021.1"/>
</dbReference>
<feature type="transmembrane region" description="Helical" evidence="1">
    <location>
        <begin position="39"/>
        <end position="55"/>
    </location>
</feature>
<accession>A0A4Z0PKH6</accession>
<dbReference type="AlphaFoldDB" id="A0A4Z0PKH6"/>
<reference evidence="2 3" key="1">
    <citation type="submission" date="2019-04" db="EMBL/GenBank/DDBJ databases">
        <authorList>
            <person name="Feng G."/>
            <person name="Zhang J."/>
            <person name="Zhu H."/>
        </authorList>
    </citation>
    <scope>NUCLEOTIDE SEQUENCE [LARGE SCALE GENOMIC DNA]</scope>
    <source>
        <strain evidence="2 3">JCM 17223</strain>
    </source>
</reference>
<proteinExistence type="predicted"/>
<evidence type="ECO:0000313" key="3">
    <source>
        <dbReference type="Proteomes" id="UP000297739"/>
    </source>
</evidence>
<keyword evidence="1" id="KW-0812">Transmembrane</keyword>
<protein>
    <recommendedName>
        <fullName evidence="4">Phosphatase PAP2 family protein</fullName>
    </recommendedName>
</protein>
<evidence type="ECO:0000256" key="1">
    <source>
        <dbReference type="SAM" id="Phobius"/>
    </source>
</evidence>
<keyword evidence="1" id="KW-0472">Membrane</keyword>
<sequence length="164" mass="17293">MAIVFAFTFLLPCLGTGALYWFGHVSSLLLRDRAQRPIPLLLAAFSFGTAALVLYQPQLFDVLLSQIMIGMTLAVFLTFLISLSWKISAHGVGVGGGLGLLGMLYLTSPASHTLWALLVMTLLAGCVLSSRLALNAHTPSQAWAGLGLGIGVVCGLSFGLWLGS</sequence>
<name>A0A4Z0PKH6_9BACT</name>
<gene>
    <name evidence="2" type="ORF">E5J99_11700</name>
</gene>
<evidence type="ECO:0008006" key="4">
    <source>
        <dbReference type="Google" id="ProtNLM"/>
    </source>
</evidence>
<organism evidence="2 3">
    <name type="scientific">Hymenobacter elongatus</name>
    <dbReference type="NCBI Taxonomy" id="877208"/>
    <lineage>
        <taxon>Bacteria</taxon>
        <taxon>Pseudomonadati</taxon>
        <taxon>Bacteroidota</taxon>
        <taxon>Cytophagia</taxon>
        <taxon>Cytophagales</taxon>
        <taxon>Hymenobacteraceae</taxon>
        <taxon>Hymenobacter</taxon>
    </lineage>
</organism>
<dbReference type="EMBL" id="SRLD01000021">
    <property type="protein sequence ID" value="TGE15643.1"/>
    <property type="molecule type" value="Genomic_DNA"/>
</dbReference>
<feature type="transmembrane region" description="Helical" evidence="1">
    <location>
        <begin position="62"/>
        <end position="81"/>
    </location>
</feature>
<keyword evidence="1" id="KW-1133">Transmembrane helix</keyword>
<feature type="transmembrane region" description="Helical" evidence="1">
    <location>
        <begin position="87"/>
        <end position="107"/>
    </location>
</feature>